<sequence>MPPGADGSSKGKAEETRVAVGSRMVKLDFKKGNGQDEELSFRSYLLEQSDGLIKEIRFSPNDHCYVVFYIQDTMWTPNVEHIADKLMGKRIEYLKTIINAYQKNRLNYTRNFALNYINQCLDTGFGLEYFEFENFSRANEWAQPRKWKQGDVIRVENRIKITRKELNEDALHVYGKDDWLFSHYLYSPKKMGLAEKHSRSARQRLLFGGPIKKEDNWEFDKYMNENVRLEKLNPVEEYAPSGKEKICHFMGQHENGLCREFRIRYTDEMINYDWPEWDVLHDTVKAMVLRRKEKSEHALMWSFITEQINIGNAKYLYALLRQGPGAVARFEKENTAEYLDVWNRPGSIEKFGRFFIQTFHSEVDNPVSKTEKEPSHQSGLDFIKKFQKDDSSNNDSPDTKFSSRPFTEDDLFPGKCSGSGNVKTSEAEQGGVSKAFEQTEDVQCEHSAEESSSRPEQVLKKEAPKAVVIGKIAKTRQGVSEPVVDTSKALKMEMTDKLAESFPPLQPSPAAAKPKTEVSKDVVMIKKAEEVEPAVLTAKPVLSYAKVAEKAVKPDMDSRGATNKPAVNVSTPSESLKGGSSARTSFSEDESQWKQVGSKTNESVQQRFAPRNDGHQQDGSNSSDRIGSWSGHRSGRRKQQGDAYSCGHGSQNGKDHQNNQNVTEMKETKQKQASVQLNVMKDKSSAAQIHQFSLPGRKTNILTSEGSRESNESGSSASTKFGHSQKLAGHEKKFGGKNGKNATTIDASTTSVNKKNGKEGPSQPPNADKNKSNEKKTQQSLPDAQQKQSDDSRPSAEAVSQNEQPSTSSPTAEEKNTKGKNAANSLPASSKKNAKSGTNQSPKSQPVAEKTKKDEIKPSQNLPTTQKKTVLTSLESEESDVPDSTVGESNAQLKRTDDAPPPNPVVKDQKKSTSSDVVKNGKDKKSANEMEKFDPDTKRTGSQSSEDSSSASQESDGPPKQTKTAIRKAKKAANQAAAQARLAAMKVASQQRLIPVEPAVEEAEEPKAEEQPLVEVKTKTSQSMDQIKMWAKDGKFIEAAVESTIENQDVRLSKSQKKRQRRRERLNYEDEDEAVKNSVPMTTIEMHFADDIGTQLVKNAIFIKMTDSNGCSTSIVPEVVQPAVRLDSEEPSNEHVIVHDYRPGVRSDEDGAEGFPPPADPVQIGAGQRQVASDLSVREVLMANPEKPFVERSSHQGFHDMYRRLKFLVDGHTNMAMHNEFQKRAMQKRLAKFEKAYLFRKRVAKMALHILDIDDGAELTGLGETSVVNLLLKFIEEPLDNENGQDLIGSQIDHITKHVGLPGSQESLIIHQGLRYLDLRCCEVEQCDPLYPKLNKICDAVCRSMKDQEGLGKIIQGKANFNGYMDY</sequence>
<feature type="compositionally biased region" description="Low complexity" evidence="1">
    <location>
        <begin position="942"/>
        <end position="964"/>
    </location>
</feature>
<feature type="compositionally biased region" description="Polar residues" evidence="1">
    <location>
        <begin position="648"/>
        <end position="663"/>
    </location>
</feature>
<feature type="compositionally biased region" description="Polar residues" evidence="1">
    <location>
        <begin position="858"/>
        <end position="874"/>
    </location>
</feature>
<feature type="region of interest" description="Disordered" evidence="1">
    <location>
        <begin position="1049"/>
        <end position="1073"/>
    </location>
</feature>
<feature type="region of interest" description="Disordered" evidence="1">
    <location>
        <begin position="386"/>
        <end position="460"/>
    </location>
</feature>
<feature type="compositionally biased region" description="Basic and acidic residues" evidence="1">
    <location>
        <begin position="907"/>
        <end position="939"/>
    </location>
</feature>
<feature type="compositionally biased region" description="Polar residues" evidence="1">
    <location>
        <begin position="822"/>
        <end position="844"/>
    </location>
</feature>
<feature type="compositionally biased region" description="Polar residues" evidence="1">
    <location>
        <begin position="778"/>
        <end position="787"/>
    </location>
</feature>
<feature type="region of interest" description="Disordered" evidence="1">
    <location>
        <begin position="551"/>
        <end position="979"/>
    </location>
</feature>
<feature type="compositionally biased region" description="Basic and acidic residues" evidence="1">
    <location>
        <begin position="768"/>
        <end position="777"/>
    </location>
</feature>
<feature type="compositionally biased region" description="Polar residues" evidence="1">
    <location>
        <begin position="740"/>
        <end position="754"/>
    </location>
</feature>
<dbReference type="Proteomes" id="UP000827892">
    <property type="component" value="Chromosome X"/>
</dbReference>
<evidence type="ECO:0000256" key="1">
    <source>
        <dbReference type="SAM" id="MobiDB-lite"/>
    </source>
</evidence>
<name>A0AAE8ZQ99_CAEBR</name>
<feature type="compositionally biased region" description="Basic and acidic residues" evidence="1">
    <location>
        <begin position="443"/>
        <end position="460"/>
    </location>
</feature>
<organism evidence="2 3">
    <name type="scientific">Caenorhabditis briggsae</name>
    <dbReference type="NCBI Taxonomy" id="6238"/>
    <lineage>
        <taxon>Eukaryota</taxon>
        <taxon>Metazoa</taxon>
        <taxon>Ecdysozoa</taxon>
        <taxon>Nematoda</taxon>
        <taxon>Chromadorea</taxon>
        <taxon>Rhabditida</taxon>
        <taxon>Rhabditina</taxon>
        <taxon>Rhabditomorpha</taxon>
        <taxon>Rhabditoidea</taxon>
        <taxon>Rhabditidae</taxon>
        <taxon>Peloderinae</taxon>
        <taxon>Caenorhabditis</taxon>
    </lineage>
</organism>
<gene>
    <name evidence="2" type="ORF">L3Y34_011600</name>
</gene>
<evidence type="ECO:0000313" key="3">
    <source>
        <dbReference type="Proteomes" id="UP000827892"/>
    </source>
</evidence>
<feature type="compositionally biased region" description="Polar residues" evidence="1">
    <location>
        <begin position="593"/>
        <end position="606"/>
    </location>
</feature>
<dbReference type="OMA" id="RYTTEMM"/>
<protein>
    <submittedName>
        <fullName evidence="2">Uncharacterized protein</fullName>
    </submittedName>
</protein>
<proteinExistence type="predicted"/>
<accession>A0AAE8ZQ99</accession>
<reference evidence="2 3" key="1">
    <citation type="submission" date="2022-05" db="EMBL/GenBank/DDBJ databases">
        <title>Chromosome-level reference genomes for two strains of Caenorhabditis briggsae: an improved platform for comparative genomics.</title>
        <authorList>
            <person name="Stevens L."/>
            <person name="Andersen E.C."/>
        </authorList>
    </citation>
    <scope>NUCLEOTIDE SEQUENCE [LARGE SCALE GENOMIC DNA]</scope>
    <source>
        <strain evidence="2">QX1410_ONT</strain>
        <tissue evidence="2">Whole-organism</tissue>
    </source>
</reference>
<evidence type="ECO:0000313" key="2">
    <source>
        <dbReference type="EMBL" id="ULT81731.1"/>
    </source>
</evidence>
<feature type="region of interest" description="Disordered" evidence="1">
    <location>
        <begin position="1000"/>
        <end position="1019"/>
    </location>
</feature>
<feature type="compositionally biased region" description="Polar residues" evidence="1">
    <location>
        <begin position="393"/>
        <end position="405"/>
    </location>
</feature>
<feature type="compositionally biased region" description="Basic residues" evidence="1">
    <location>
        <begin position="1054"/>
        <end position="1064"/>
    </location>
</feature>
<dbReference type="EMBL" id="CP090896">
    <property type="protein sequence ID" value="ULT81731.1"/>
    <property type="molecule type" value="Genomic_DNA"/>
</dbReference>
<feature type="compositionally biased region" description="Polar residues" evidence="1">
    <location>
        <begin position="798"/>
        <end position="811"/>
    </location>
</feature>